<evidence type="ECO:0000313" key="1">
    <source>
        <dbReference type="EMBL" id="SVD43957.1"/>
    </source>
</evidence>
<dbReference type="GO" id="GO:0019441">
    <property type="term" value="P:L-tryptophan catabolic process to kynurenine"/>
    <property type="evidence" value="ECO:0007669"/>
    <property type="project" value="InterPro"/>
</dbReference>
<dbReference type="Gene3D" id="3.50.30.50">
    <property type="entry name" value="Putative cyclase"/>
    <property type="match status" value="1"/>
</dbReference>
<reference evidence="1" key="1">
    <citation type="submission" date="2018-05" db="EMBL/GenBank/DDBJ databases">
        <authorList>
            <person name="Lanie J.A."/>
            <person name="Ng W.-L."/>
            <person name="Kazmierczak K.M."/>
            <person name="Andrzejewski T.M."/>
            <person name="Davidsen T.M."/>
            <person name="Wayne K.J."/>
            <person name="Tettelin H."/>
            <person name="Glass J.I."/>
            <person name="Rusch D."/>
            <person name="Podicherti R."/>
            <person name="Tsui H.-C.T."/>
            <person name="Winkler M.E."/>
        </authorList>
    </citation>
    <scope>NUCLEOTIDE SEQUENCE</scope>
</reference>
<dbReference type="EMBL" id="UINC01150749">
    <property type="protein sequence ID" value="SVD43957.1"/>
    <property type="molecule type" value="Genomic_DNA"/>
</dbReference>
<accession>A0A382VBY2</accession>
<sequence length="181" mass="19421">MASANDYTAADIEAMFEAVKNWGRWGHDDERGALNFITPDIISNAARLVQNGEAVSCSLEFPTRPAPDNPRPAQHMMVVAGDACTHGEGIEAAMDFIGVAFHGMAVSHLDALCHVFVNEEMYNGFKASDVLSTGATRNSVMAAKNGISSRGVLLDIPRLRGVPYLEINDTIDADELAAAEK</sequence>
<protein>
    <recommendedName>
        <fullName evidence="2">Cyclase</fullName>
    </recommendedName>
</protein>
<organism evidence="1">
    <name type="scientific">marine metagenome</name>
    <dbReference type="NCBI Taxonomy" id="408172"/>
    <lineage>
        <taxon>unclassified sequences</taxon>
        <taxon>metagenomes</taxon>
        <taxon>ecological metagenomes</taxon>
    </lineage>
</organism>
<dbReference type="AlphaFoldDB" id="A0A382VBY2"/>
<dbReference type="PANTHER" id="PTHR34861">
    <property type="match status" value="1"/>
</dbReference>
<evidence type="ECO:0008006" key="2">
    <source>
        <dbReference type="Google" id="ProtNLM"/>
    </source>
</evidence>
<feature type="non-terminal residue" evidence="1">
    <location>
        <position position="181"/>
    </location>
</feature>
<dbReference type="GO" id="GO:0004061">
    <property type="term" value="F:arylformamidase activity"/>
    <property type="evidence" value="ECO:0007669"/>
    <property type="project" value="InterPro"/>
</dbReference>
<name>A0A382VBY2_9ZZZZ</name>
<proteinExistence type="predicted"/>
<dbReference type="PANTHER" id="PTHR34861:SF10">
    <property type="entry name" value="CYCLASE"/>
    <property type="match status" value="1"/>
</dbReference>
<dbReference type="InterPro" id="IPR037175">
    <property type="entry name" value="KFase_sf"/>
</dbReference>
<gene>
    <name evidence="1" type="ORF">METZ01_LOCUS396811</name>
</gene>